<keyword evidence="2" id="KW-1185">Reference proteome</keyword>
<accession>A0A1I1JKC0</accession>
<dbReference type="RefSeq" id="WP_089789137.1">
    <property type="nucleotide sequence ID" value="NZ_FOKW01000009.1"/>
</dbReference>
<reference evidence="2" key="1">
    <citation type="submission" date="2016-10" db="EMBL/GenBank/DDBJ databases">
        <authorList>
            <person name="Varghese N."/>
            <person name="Submissions S."/>
        </authorList>
    </citation>
    <scope>NUCLEOTIDE SEQUENCE [LARGE SCALE GENOMIC DNA]</scope>
    <source>
        <strain evidence="2">DSM 13078</strain>
    </source>
</reference>
<evidence type="ECO:0000313" key="1">
    <source>
        <dbReference type="EMBL" id="SFC49004.1"/>
    </source>
</evidence>
<sequence length="133" mass="14424">MDTGEDRFKPYGLYISRPVRDALEDHLYEAAGVVDLEGYFEPSASAIPAGDPGAEATHDLVASVVTDFTTLYDEADFAAAESLAHDAFELTYLAAEPETVAAARERFEAATIIRETDLRTVHTAVLEARLSAE</sequence>
<proteinExistence type="predicted"/>
<dbReference type="OrthoDB" id="202451at2157"/>
<dbReference type="Proteomes" id="UP000199161">
    <property type="component" value="Unassembled WGS sequence"/>
</dbReference>
<dbReference type="EMBL" id="FOKW01000009">
    <property type="protein sequence ID" value="SFC49004.1"/>
    <property type="molecule type" value="Genomic_DNA"/>
</dbReference>
<name>A0A1I1JKC0_NATHA</name>
<dbReference type="AlphaFoldDB" id="A0A1I1JKC0"/>
<gene>
    <name evidence="1" type="ORF">SAMN05444422_10960</name>
</gene>
<protein>
    <submittedName>
        <fullName evidence="1">Uncharacterized protein</fullName>
    </submittedName>
</protein>
<evidence type="ECO:0000313" key="2">
    <source>
        <dbReference type="Proteomes" id="UP000199161"/>
    </source>
</evidence>
<organism evidence="1 2">
    <name type="scientific">Natronobacterium haloterrestre</name>
    <name type="common">Halobiforma haloterrestris</name>
    <dbReference type="NCBI Taxonomy" id="148448"/>
    <lineage>
        <taxon>Archaea</taxon>
        <taxon>Methanobacteriati</taxon>
        <taxon>Methanobacteriota</taxon>
        <taxon>Stenosarchaea group</taxon>
        <taxon>Halobacteria</taxon>
        <taxon>Halobacteriales</taxon>
        <taxon>Natrialbaceae</taxon>
        <taxon>Natronobacterium</taxon>
    </lineage>
</organism>